<protein>
    <submittedName>
        <fullName evidence="1">Rho-binding antiterminator</fullName>
    </submittedName>
</protein>
<sequence>MISCNDYDYIEIVCMHRYPIKLTLKSGEQIECVGLDTQRNDSREECIKVSIQGAEQLVVLTDLSTLEVGVDNPHFQQISFKTS</sequence>
<dbReference type="SUPFAM" id="SSF101744">
    <property type="entry name" value="Rof/RNase P subunit-like"/>
    <property type="match status" value="1"/>
</dbReference>
<dbReference type="InterPro" id="IPR023534">
    <property type="entry name" value="Rof/RNase_P-like"/>
</dbReference>
<organism evidence="1 2">
    <name type="scientific">Vibrio celticus</name>
    <dbReference type="NCBI Taxonomy" id="446372"/>
    <lineage>
        <taxon>Bacteria</taxon>
        <taxon>Pseudomonadati</taxon>
        <taxon>Pseudomonadota</taxon>
        <taxon>Gammaproteobacteria</taxon>
        <taxon>Vibrionales</taxon>
        <taxon>Vibrionaceae</taxon>
        <taxon>Vibrio</taxon>
    </lineage>
</organism>
<proteinExistence type="predicted"/>
<dbReference type="RefSeq" id="WP_065675523.1">
    <property type="nucleotide sequence ID" value="NZ_AP025463.1"/>
</dbReference>
<dbReference type="AlphaFoldDB" id="A0A1C3J9P7"/>
<dbReference type="Proteomes" id="UP000092819">
    <property type="component" value="Unassembled WGS sequence"/>
</dbReference>
<accession>A0A1C3J9P7</accession>
<keyword evidence="2" id="KW-1185">Reference proteome</keyword>
<dbReference type="InterPro" id="IPR038626">
    <property type="entry name" value="Rof-like_sf"/>
</dbReference>
<dbReference type="Pfam" id="PF07073">
    <property type="entry name" value="ROF"/>
    <property type="match status" value="1"/>
</dbReference>
<evidence type="ECO:0000313" key="2">
    <source>
        <dbReference type="Proteomes" id="UP000092819"/>
    </source>
</evidence>
<reference evidence="2" key="1">
    <citation type="submission" date="2016-06" db="EMBL/GenBank/DDBJ databases">
        <authorList>
            <person name="Rodrigo-Torres L."/>
            <person name="Arahal D.R."/>
        </authorList>
    </citation>
    <scope>NUCLEOTIDE SEQUENCE [LARGE SCALE GENOMIC DNA]</scope>
    <source>
        <strain evidence="2">CECT 7224</strain>
    </source>
</reference>
<name>A0A1C3J9P7_9VIBR</name>
<dbReference type="EMBL" id="FLQZ01000011">
    <property type="protein sequence ID" value="SBT11892.1"/>
    <property type="molecule type" value="Genomic_DNA"/>
</dbReference>
<dbReference type="InterPro" id="IPR009778">
    <property type="entry name" value="ROF"/>
</dbReference>
<evidence type="ECO:0000313" key="1">
    <source>
        <dbReference type="EMBL" id="SBT11892.1"/>
    </source>
</evidence>
<gene>
    <name evidence="1" type="ORF">VCE7224_00626</name>
</gene>
<dbReference type="Gene3D" id="2.30.30.400">
    <property type="entry name" value="Rof-like"/>
    <property type="match status" value="1"/>
</dbReference>